<dbReference type="SUPFAM" id="SSF48065">
    <property type="entry name" value="DBL homology domain (DH-domain)"/>
    <property type="match status" value="1"/>
</dbReference>
<dbReference type="GO" id="GO:0005737">
    <property type="term" value="C:cytoplasm"/>
    <property type="evidence" value="ECO:0007669"/>
    <property type="project" value="TreeGrafter"/>
</dbReference>
<feature type="domain" description="DH" evidence="2">
    <location>
        <begin position="192"/>
        <end position="266"/>
    </location>
</feature>
<dbReference type="PROSITE" id="PS50010">
    <property type="entry name" value="DH_2"/>
    <property type="match status" value="1"/>
</dbReference>
<dbReference type="GeneTree" id="ENSGT00940000155765"/>
<feature type="compositionally biased region" description="Basic and acidic residues" evidence="1">
    <location>
        <begin position="54"/>
        <end position="67"/>
    </location>
</feature>
<dbReference type="GO" id="GO:0046847">
    <property type="term" value="P:filopodium assembly"/>
    <property type="evidence" value="ECO:0007669"/>
    <property type="project" value="TreeGrafter"/>
</dbReference>
<organism evidence="3 4">
    <name type="scientific">Eptatretus burgeri</name>
    <name type="common">Inshore hagfish</name>
    <dbReference type="NCBI Taxonomy" id="7764"/>
    <lineage>
        <taxon>Eukaryota</taxon>
        <taxon>Metazoa</taxon>
        <taxon>Chordata</taxon>
        <taxon>Craniata</taxon>
        <taxon>Vertebrata</taxon>
        <taxon>Cyclostomata</taxon>
        <taxon>Myxini</taxon>
        <taxon>Myxiniformes</taxon>
        <taxon>Myxinidae</taxon>
        <taxon>Eptatretinae</taxon>
        <taxon>Eptatretus</taxon>
    </lineage>
</organism>
<evidence type="ECO:0000259" key="2">
    <source>
        <dbReference type="PROSITE" id="PS50010"/>
    </source>
</evidence>
<evidence type="ECO:0000313" key="3">
    <source>
        <dbReference type="Ensembl" id="ENSEBUP00000015146.1"/>
    </source>
</evidence>
<dbReference type="Gene3D" id="1.20.900.10">
    <property type="entry name" value="Dbl homology (DH) domain"/>
    <property type="match status" value="1"/>
</dbReference>
<evidence type="ECO:0000313" key="4">
    <source>
        <dbReference type="Proteomes" id="UP000694388"/>
    </source>
</evidence>
<dbReference type="Ensembl" id="ENSEBUT00000015722.1">
    <property type="protein sequence ID" value="ENSEBUP00000015146.1"/>
    <property type="gene ID" value="ENSEBUG00000009540.1"/>
</dbReference>
<reference evidence="3" key="2">
    <citation type="submission" date="2025-09" db="UniProtKB">
        <authorList>
            <consortium name="Ensembl"/>
        </authorList>
    </citation>
    <scope>IDENTIFICATION</scope>
</reference>
<dbReference type="InterPro" id="IPR035899">
    <property type="entry name" value="DBL_dom_sf"/>
</dbReference>
<dbReference type="InterPro" id="IPR051092">
    <property type="entry name" value="FYVE_RhoGEF_PH"/>
</dbReference>
<proteinExistence type="predicted"/>
<name>A0A8C4QGI8_EPTBU</name>
<protein>
    <recommendedName>
        <fullName evidence="2">DH domain-containing protein</fullName>
    </recommendedName>
</protein>
<dbReference type="Pfam" id="PF00621">
    <property type="entry name" value="RhoGEF"/>
    <property type="match status" value="1"/>
</dbReference>
<dbReference type="InterPro" id="IPR000219">
    <property type="entry name" value="DH_dom"/>
</dbReference>
<dbReference type="PANTHER" id="PTHR12673">
    <property type="entry name" value="FACIOGENITAL DYSPLASIA PROTEIN"/>
    <property type="match status" value="1"/>
</dbReference>
<dbReference type="GO" id="GO:0007010">
    <property type="term" value="P:cytoskeleton organization"/>
    <property type="evidence" value="ECO:0007669"/>
    <property type="project" value="TreeGrafter"/>
</dbReference>
<dbReference type="PANTHER" id="PTHR12673:SF241">
    <property type="entry name" value="DH DOMAIN-CONTAINING PROTEIN"/>
    <property type="match status" value="1"/>
</dbReference>
<reference evidence="3" key="1">
    <citation type="submission" date="2025-08" db="UniProtKB">
        <authorList>
            <consortium name="Ensembl"/>
        </authorList>
    </citation>
    <scope>IDENTIFICATION</scope>
</reference>
<dbReference type="AlphaFoldDB" id="A0A8C4QGI8"/>
<feature type="region of interest" description="Disordered" evidence="1">
    <location>
        <begin position="46"/>
        <end position="67"/>
    </location>
</feature>
<dbReference type="Proteomes" id="UP000694388">
    <property type="component" value="Unplaced"/>
</dbReference>
<accession>A0A8C4QGI8</accession>
<dbReference type="GO" id="GO:0005085">
    <property type="term" value="F:guanyl-nucleotide exchange factor activity"/>
    <property type="evidence" value="ECO:0007669"/>
    <property type="project" value="InterPro"/>
</dbReference>
<keyword evidence="4" id="KW-1185">Reference proteome</keyword>
<evidence type="ECO:0000256" key="1">
    <source>
        <dbReference type="SAM" id="MobiDB-lite"/>
    </source>
</evidence>
<sequence length="266" mass="31155">MQSWTLFTTITAEPEQSYCEEQRYKRLLLGRLVIYMLIMQGDSSLQHGRMRHSKDKEKESKCQEMSELESRDVRTRLNMEHTHFKRKPPLKRIHIEQYKNYMAMPKSSPQVPSVMSMVDKFETFTVRNEEAFRGTGIGALQETDLVPLMEEKKHNLFERHTSGEDSDSRSISVPNCSRKLETLNQTSEPVQKLYNVALELLLTERAYVQRLQLLDKVFYTRLIEEAKSKGSFAAETINGIFSNLSSILQFHEHFLLPELEGRMDKW</sequence>